<keyword evidence="2 3" id="KW-0472">Membrane</keyword>
<reference evidence="4 5" key="1">
    <citation type="submission" date="2016-10" db="EMBL/GenBank/DDBJ databases">
        <authorList>
            <person name="de Groot N.N."/>
        </authorList>
    </citation>
    <scope>NUCLEOTIDE SEQUENCE [LARGE SCALE GENOMIC DNA]</scope>
    <source>
        <strain evidence="4 5">JCM 11308</strain>
    </source>
</reference>
<comment type="subcellular location">
    <subcellularLocation>
        <location evidence="1">Membrane</location>
    </subcellularLocation>
</comment>
<evidence type="ECO:0000256" key="3">
    <source>
        <dbReference type="SAM" id="Phobius"/>
    </source>
</evidence>
<dbReference type="RefSeq" id="WP_245709508.1">
    <property type="nucleotide sequence ID" value="NZ_FNAB01000014.1"/>
</dbReference>
<dbReference type="AlphaFoldDB" id="A0A1G7BYB6"/>
<proteinExistence type="predicted"/>
<name>A0A1G7BYB6_9NOCA</name>
<keyword evidence="5" id="KW-1185">Reference proteome</keyword>
<gene>
    <name evidence="4" type="ORF">SAMN05444580_11458</name>
</gene>
<protein>
    <submittedName>
        <fullName evidence="4">Mce-associated membrane protein</fullName>
    </submittedName>
</protein>
<dbReference type="PANTHER" id="PTHR37042:SF4">
    <property type="entry name" value="OUTER MEMBRANE PROTEIN RV1973"/>
    <property type="match status" value="1"/>
</dbReference>
<accession>A0A1G7BYB6</accession>
<keyword evidence="3" id="KW-1133">Transmembrane helix</keyword>
<evidence type="ECO:0000313" key="5">
    <source>
        <dbReference type="Proteomes" id="UP000199417"/>
    </source>
</evidence>
<dbReference type="Proteomes" id="UP000199417">
    <property type="component" value="Unassembled WGS sequence"/>
</dbReference>
<evidence type="ECO:0000256" key="1">
    <source>
        <dbReference type="ARBA" id="ARBA00004370"/>
    </source>
</evidence>
<organism evidence="4 5">
    <name type="scientific">Rhodococcus tukisamuensis</name>
    <dbReference type="NCBI Taxonomy" id="168276"/>
    <lineage>
        <taxon>Bacteria</taxon>
        <taxon>Bacillati</taxon>
        <taxon>Actinomycetota</taxon>
        <taxon>Actinomycetes</taxon>
        <taxon>Mycobacteriales</taxon>
        <taxon>Nocardiaceae</taxon>
        <taxon>Rhodococcus</taxon>
    </lineage>
</organism>
<keyword evidence="3" id="KW-0812">Transmembrane</keyword>
<dbReference type="STRING" id="168276.SAMN05444580_11458"/>
<dbReference type="PANTHER" id="PTHR37042">
    <property type="entry name" value="OUTER MEMBRANE PROTEIN RV1973"/>
    <property type="match status" value="1"/>
</dbReference>
<sequence>MASEHTDPATTSVMEAIPADDDPMAATPDEAGVAGPRAAAMRRPRMLAALLLVCALAAVSVALVIQALAARHADALRGEAVDIARDYSVALSSFDFQSLDANRDKVVGMSTPAFAGKYNEMVDALRQIVTEGKGQATATADHVGIESLDDSSAVVLVFVDQQAKNVLSPEGNSQKYRMVVSLVRDGDRWVVDNVDTK</sequence>
<feature type="transmembrane region" description="Helical" evidence="3">
    <location>
        <begin position="47"/>
        <end position="69"/>
    </location>
</feature>
<evidence type="ECO:0000313" key="4">
    <source>
        <dbReference type="EMBL" id="SDE32019.1"/>
    </source>
</evidence>
<dbReference type="GO" id="GO:0016020">
    <property type="term" value="C:membrane"/>
    <property type="evidence" value="ECO:0007669"/>
    <property type="project" value="UniProtKB-SubCell"/>
</dbReference>
<evidence type="ECO:0000256" key="2">
    <source>
        <dbReference type="ARBA" id="ARBA00023136"/>
    </source>
</evidence>
<dbReference type="EMBL" id="FNAB01000014">
    <property type="protein sequence ID" value="SDE32019.1"/>
    <property type="molecule type" value="Genomic_DNA"/>
</dbReference>